<evidence type="ECO:0000256" key="2">
    <source>
        <dbReference type="ARBA" id="ARBA00007145"/>
    </source>
</evidence>
<dbReference type="Gene3D" id="3.60.110.10">
    <property type="entry name" value="Carbon-nitrogen hydrolase"/>
    <property type="match status" value="1"/>
</dbReference>
<dbReference type="PANTHER" id="PTHR23090:SF9">
    <property type="entry name" value="GLUTAMINE-DEPENDENT NAD(+) SYNTHETASE"/>
    <property type="match status" value="1"/>
</dbReference>
<dbReference type="PIRSF" id="PIRSF006630">
    <property type="entry name" value="NADS_GAT"/>
    <property type="match status" value="1"/>
</dbReference>
<dbReference type="GO" id="GO:0005737">
    <property type="term" value="C:cytoplasm"/>
    <property type="evidence" value="ECO:0007669"/>
    <property type="project" value="InterPro"/>
</dbReference>
<evidence type="ECO:0000259" key="8">
    <source>
        <dbReference type="PROSITE" id="PS50263"/>
    </source>
</evidence>
<dbReference type="EMBL" id="SNRY01000073">
    <property type="protein sequence ID" value="KAA6348235.1"/>
    <property type="molecule type" value="Genomic_DNA"/>
</dbReference>
<reference evidence="9" key="1">
    <citation type="submission" date="2019-03" db="EMBL/GenBank/DDBJ databases">
        <title>Single cell metagenomics reveals metabolic interactions within the superorganism composed of flagellate Streblomastix strix and complex community of Bacteroidetes bacteria on its surface.</title>
        <authorList>
            <person name="Treitli S.C."/>
            <person name="Kolisko M."/>
            <person name="Husnik F."/>
            <person name="Keeling P."/>
            <person name="Hampl V."/>
        </authorList>
    </citation>
    <scope>NUCLEOTIDE SEQUENCE</scope>
    <source>
        <strain evidence="9">STM</strain>
    </source>
</reference>
<dbReference type="GO" id="GO:0005524">
    <property type="term" value="F:ATP binding"/>
    <property type="evidence" value="ECO:0007669"/>
    <property type="project" value="UniProtKB-KW"/>
</dbReference>
<dbReference type="Gene3D" id="1.10.10.1140">
    <property type="entry name" value="Glutamine-dependent NAD+ synthetase, C-terminal domain"/>
    <property type="match status" value="1"/>
</dbReference>
<dbReference type="GO" id="GO:0004359">
    <property type="term" value="F:glutaminase activity"/>
    <property type="evidence" value="ECO:0007669"/>
    <property type="project" value="InterPro"/>
</dbReference>
<organism evidence="9">
    <name type="scientific">termite gut metagenome</name>
    <dbReference type="NCBI Taxonomy" id="433724"/>
    <lineage>
        <taxon>unclassified sequences</taxon>
        <taxon>metagenomes</taxon>
        <taxon>organismal metagenomes</taxon>
    </lineage>
</organism>
<evidence type="ECO:0000256" key="3">
    <source>
        <dbReference type="ARBA" id="ARBA00012743"/>
    </source>
</evidence>
<proteinExistence type="inferred from homology"/>
<dbReference type="Pfam" id="PF00795">
    <property type="entry name" value="CN_hydrolase"/>
    <property type="match status" value="1"/>
</dbReference>
<accession>A0A5J4SSV8</accession>
<dbReference type="NCBIfam" id="NF002730">
    <property type="entry name" value="PRK02628.1"/>
    <property type="match status" value="1"/>
</dbReference>
<protein>
    <recommendedName>
        <fullName evidence="3">NAD(+) synthase (glutamine-hydrolyzing)</fullName>
        <ecNumber evidence="3">6.3.5.1</ecNumber>
    </recommendedName>
</protein>
<keyword evidence="6" id="KW-0067">ATP-binding</keyword>
<comment type="similarity">
    <text evidence="2">In the C-terminal section; belongs to the NAD synthetase family.</text>
</comment>
<comment type="pathway">
    <text evidence="1">Cofactor biosynthesis; NAD(+) biosynthesis; NAD(+) from deamido-NAD(+) (L-Gln route): step 1/1.</text>
</comment>
<evidence type="ECO:0000256" key="1">
    <source>
        <dbReference type="ARBA" id="ARBA00005188"/>
    </source>
</evidence>
<sequence length="640" mass="71909">MNYGFVKVAAAIPRVKIADCVFNIKQIESLTAVAEGKGVQIIVFPELCITGYTCGDLFAQQLLLEESEIALIQVLNNMRQFEIIIILGMPLVVNSQLINAAVVIQKGKILGIVPKTYLPNYKEFYEQRWFTSATAIEEDKIRFCGQIIPMGRNLLFETANVTFGIEICEDLWAPIPPSSLLALQGADIIFNLSADNEGISKHKYLCSLISQQSARCIAGYVFSSCGFGESTTDVVFAGNGLIYENGILLAHSERFCLKEQLIINEIDVERLRTERRVNTTFASNKANFPSLPRVITTEYVTDRSLKLTRTFDPYPFIPSSHEIDEHCKEIFSIQVLGLAQRLTHLSFPKAIIGISGGLDSTLALLVCVKTFDKLNLPRKNILGITMPGFGTTNRTYNNALNLMNFLGVTPREISIKEACIQHFNDIGHNITTHDITYENAQARERTQILMDIANQVNGLVIGTGDLSEFALGWTTYAGDHISMYGVNASIPKTLVRYLVKWVAENEVDTTAKETILDIIDTPISPELIPADENGDIKQKTEDIVGPYELHDFILYYFLRFGFRPLKIFFLAGNAFKGKYDDDTIKKWIQSFFRRFFMYQFKRSCFPDGPKVGSVSISPRGDWRMPSDVSPTAWLHEVEKL</sequence>
<dbReference type="Gene3D" id="3.40.50.620">
    <property type="entry name" value="HUPs"/>
    <property type="match status" value="1"/>
</dbReference>
<evidence type="ECO:0000256" key="4">
    <source>
        <dbReference type="ARBA" id="ARBA00022598"/>
    </source>
</evidence>
<dbReference type="InterPro" id="IPR041856">
    <property type="entry name" value="NAD+_synth_C"/>
</dbReference>
<dbReference type="PANTHER" id="PTHR23090">
    <property type="entry name" value="NH 3 /GLUTAMINE-DEPENDENT NAD + SYNTHETASE"/>
    <property type="match status" value="1"/>
</dbReference>
<keyword evidence="7" id="KW-0520">NAD</keyword>
<dbReference type="InterPro" id="IPR003010">
    <property type="entry name" value="C-N_Hydrolase"/>
</dbReference>
<feature type="domain" description="CN hydrolase" evidence="8">
    <location>
        <begin position="6"/>
        <end position="268"/>
    </location>
</feature>
<dbReference type="SUPFAM" id="SSF52402">
    <property type="entry name" value="Adenine nucleotide alpha hydrolases-like"/>
    <property type="match status" value="1"/>
</dbReference>
<dbReference type="EC" id="6.3.5.1" evidence="3"/>
<evidence type="ECO:0000256" key="7">
    <source>
        <dbReference type="ARBA" id="ARBA00023027"/>
    </source>
</evidence>
<dbReference type="InterPro" id="IPR014445">
    <property type="entry name" value="Gln-dep_NAD_synthase"/>
</dbReference>
<dbReference type="Pfam" id="PF02540">
    <property type="entry name" value="NAD_synthase"/>
    <property type="match status" value="1"/>
</dbReference>
<dbReference type="PROSITE" id="PS50263">
    <property type="entry name" value="CN_HYDROLASE"/>
    <property type="match status" value="1"/>
</dbReference>
<dbReference type="AlphaFoldDB" id="A0A5J4SSV8"/>
<keyword evidence="4 9" id="KW-0436">Ligase</keyword>
<comment type="caution">
    <text evidence="9">The sequence shown here is derived from an EMBL/GenBank/DDBJ whole genome shotgun (WGS) entry which is preliminary data.</text>
</comment>
<evidence type="ECO:0000313" key="9">
    <source>
        <dbReference type="EMBL" id="KAA6348235.1"/>
    </source>
</evidence>
<dbReference type="CDD" id="cd07570">
    <property type="entry name" value="GAT_Gln-NAD-synth"/>
    <property type="match status" value="1"/>
</dbReference>
<keyword evidence="5" id="KW-0547">Nucleotide-binding</keyword>
<name>A0A5J4SSV8_9ZZZZ</name>
<dbReference type="GO" id="GO:0009435">
    <property type="term" value="P:NAD+ biosynthetic process"/>
    <property type="evidence" value="ECO:0007669"/>
    <property type="project" value="UniProtKB-UniPathway"/>
</dbReference>
<dbReference type="InterPro" id="IPR036526">
    <property type="entry name" value="C-N_Hydrolase_sf"/>
</dbReference>
<evidence type="ECO:0000256" key="6">
    <source>
        <dbReference type="ARBA" id="ARBA00022840"/>
    </source>
</evidence>
<gene>
    <name evidence="9" type="ORF">EZS27_004303</name>
</gene>
<dbReference type="SUPFAM" id="SSF56317">
    <property type="entry name" value="Carbon-nitrogen hydrolase"/>
    <property type="match status" value="1"/>
</dbReference>
<dbReference type="CDD" id="cd00553">
    <property type="entry name" value="NAD_synthase"/>
    <property type="match status" value="1"/>
</dbReference>
<dbReference type="InterPro" id="IPR022310">
    <property type="entry name" value="NAD/GMP_synthase"/>
</dbReference>
<dbReference type="GO" id="GO:0003952">
    <property type="term" value="F:NAD+ synthase (glutamine-hydrolyzing) activity"/>
    <property type="evidence" value="ECO:0007669"/>
    <property type="project" value="UniProtKB-EC"/>
</dbReference>
<dbReference type="HAMAP" id="MF_02090">
    <property type="entry name" value="NadE_glutamine_dep"/>
    <property type="match status" value="1"/>
</dbReference>
<dbReference type="InterPro" id="IPR014729">
    <property type="entry name" value="Rossmann-like_a/b/a_fold"/>
</dbReference>
<evidence type="ECO:0000256" key="5">
    <source>
        <dbReference type="ARBA" id="ARBA00022741"/>
    </source>
</evidence>
<dbReference type="NCBIfam" id="TIGR00552">
    <property type="entry name" value="nadE"/>
    <property type="match status" value="1"/>
</dbReference>
<dbReference type="UniPathway" id="UPA00253">
    <property type="reaction ID" value="UER00334"/>
</dbReference>
<dbReference type="InterPro" id="IPR003694">
    <property type="entry name" value="NAD_synthase"/>
</dbReference>